<dbReference type="Pfam" id="PF12836">
    <property type="entry name" value="HHH_3"/>
    <property type="match status" value="1"/>
</dbReference>
<organism evidence="4 5">
    <name type="scientific">Streptomyces oceani</name>
    <dbReference type="NCBI Taxonomy" id="1075402"/>
    <lineage>
        <taxon>Bacteria</taxon>
        <taxon>Bacillati</taxon>
        <taxon>Actinomycetota</taxon>
        <taxon>Actinomycetes</taxon>
        <taxon>Kitasatosporales</taxon>
        <taxon>Streptomycetaceae</taxon>
        <taxon>Streptomyces</taxon>
    </lineage>
</organism>
<name>A0A1E7KFM0_9ACTN</name>
<dbReference type="Proteomes" id="UP000176101">
    <property type="component" value="Unassembled WGS sequence"/>
</dbReference>
<dbReference type="STRING" id="1075402.AN216_14720"/>
<evidence type="ECO:0000313" key="4">
    <source>
        <dbReference type="EMBL" id="OEV02721.1"/>
    </source>
</evidence>
<feature type="region of interest" description="Disordered" evidence="1">
    <location>
        <begin position="51"/>
        <end position="82"/>
    </location>
</feature>
<reference evidence="4 5" key="1">
    <citation type="journal article" date="2016" name="Front. Microbiol.">
        <title>Comparative Genomics Analysis of Streptomyces Species Reveals Their Adaptation to the Marine Environment and Their Diversity at the Genomic Level.</title>
        <authorList>
            <person name="Tian X."/>
            <person name="Zhang Z."/>
            <person name="Yang T."/>
            <person name="Chen M."/>
            <person name="Li J."/>
            <person name="Chen F."/>
            <person name="Yang J."/>
            <person name="Li W."/>
            <person name="Zhang B."/>
            <person name="Zhang Z."/>
            <person name="Wu J."/>
            <person name="Zhang C."/>
            <person name="Long L."/>
            <person name="Xiao J."/>
        </authorList>
    </citation>
    <scope>NUCLEOTIDE SEQUENCE [LARGE SCALE GENOMIC DNA]</scope>
    <source>
        <strain evidence="4 5">SCSIO 02100</strain>
    </source>
</reference>
<dbReference type="SUPFAM" id="SSF47781">
    <property type="entry name" value="RuvA domain 2-like"/>
    <property type="match status" value="1"/>
</dbReference>
<dbReference type="GO" id="GO:0015628">
    <property type="term" value="P:protein secretion by the type II secretion system"/>
    <property type="evidence" value="ECO:0007669"/>
    <property type="project" value="TreeGrafter"/>
</dbReference>
<dbReference type="InterPro" id="IPR019554">
    <property type="entry name" value="Soluble_ligand-bd"/>
</dbReference>
<dbReference type="PANTHER" id="PTHR21180:SF32">
    <property type="entry name" value="ENDONUCLEASE_EXONUCLEASE_PHOSPHATASE FAMILY DOMAIN-CONTAINING PROTEIN 1"/>
    <property type="match status" value="1"/>
</dbReference>
<dbReference type="Gene3D" id="3.10.560.10">
    <property type="entry name" value="Outer membrane lipoprotein wza domain like"/>
    <property type="match status" value="1"/>
</dbReference>
<feature type="domain" description="Helix-hairpin-helix DNA-binding motif class 1" evidence="3">
    <location>
        <begin position="182"/>
        <end position="201"/>
    </location>
</feature>
<dbReference type="GO" id="GO:0006281">
    <property type="term" value="P:DNA repair"/>
    <property type="evidence" value="ECO:0007669"/>
    <property type="project" value="InterPro"/>
</dbReference>
<dbReference type="Gene3D" id="1.10.150.320">
    <property type="entry name" value="Photosystem II 12 kDa extrinsic protein"/>
    <property type="match status" value="1"/>
</dbReference>
<dbReference type="GO" id="GO:0003677">
    <property type="term" value="F:DNA binding"/>
    <property type="evidence" value="ECO:0007669"/>
    <property type="project" value="InterPro"/>
</dbReference>
<sequence length="234" mass="23838">MGRQGRGRLAVLERLPPWVQLRCGVEPKTLAALAVVLLVAVGFAVHHFWSGRPQPVRPPKVSAGSPTSDEAPEPSASGGKRVTVEVTGDVEDPGIQRLPPGSRVTDALKAAGGLTSGADTKGLNQARRLVDGEQISVGDKPPAPAAAGAAPPGSAPSDPSGASTGGAGVAQSRISLSSASAQQLEQLPGVGPVLAQHIIEFRTEHAGFASIEQLKEVSGIGEARFAELESLVIP</sequence>
<feature type="transmembrane region" description="Helical" evidence="2">
    <location>
        <begin position="30"/>
        <end position="49"/>
    </location>
</feature>
<evidence type="ECO:0000259" key="3">
    <source>
        <dbReference type="SMART" id="SM00278"/>
    </source>
</evidence>
<proteinExistence type="predicted"/>
<evidence type="ECO:0000256" key="1">
    <source>
        <dbReference type="SAM" id="MobiDB-lite"/>
    </source>
</evidence>
<dbReference type="Pfam" id="PF10531">
    <property type="entry name" value="SLBB"/>
    <property type="match status" value="1"/>
</dbReference>
<dbReference type="GO" id="GO:0015627">
    <property type="term" value="C:type II protein secretion system complex"/>
    <property type="evidence" value="ECO:0007669"/>
    <property type="project" value="TreeGrafter"/>
</dbReference>
<keyword evidence="2" id="KW-0812">Transmembrane</keyword>
<dbReference type="SMART" id="SM00278">
    <property type="entry name" value="HhH1"/>
    <property type="match status" value="2"/>
</dbReference>
<keyword evidence="5" id="KW-1185">Reference proteome</keyword>
<keyword evidence="2" id="KW-0472">Membrane</keyword>
<evidence type="ECO:0000256" key="2">
    <source>
        <dbReference type="SAM" id="Phobius"/>
    </source>
</evidence>
<protein>
    <recommendedName>
        <fullName evidence="3">Helix-hairpin-helix DNA-binding motif class 1 domain-containing protein</fullName>
    </recommendedName>
</protein>
<evidence type="ECO:0000313" key="5">
    <source>
        <dbReference type="Proteomes" id="UP000176101"/>
    </source>
</evidence>
<dbReference type="PANTHER" id="PTHR21180">
    <property type="entry name" value="ENDONUCLEASE/EXONUCLEASE/PHOSPHATASE FAMILY DOMAIN-CONTAINING PROTEIN 1"/>
    <property type="match status" value="1"/>
</dbReference>
<gene>
    <name evidence="4" type="ORF">AN216_14720</name>
</gene>
<dbReference type="InterPro" id="IPR003583">
    <property type="entry name" value="Hlx-hairpin-Hlx_DNA-bd_motif"/>
</dbReference>
<dbReference type="InterPro" id="IPR051675">
    <property type="entry name" value="Endo/Exo/Phosphatase_dom_1"/>
</dbReference>
<keyword evidence="2" id="KW-1133">Transmembrane helix</keyword>
<comment type="caution">
    <text evidence="4">The sequence shown here is derived from an EMBL/GenBank/DDBJ whole genome shotgun (WGS) entry which is preliminary data.</text>
</comment>
<dbReference type="AlphaFoldDB" id="A0A1E7KFM0"/>
<feature type="compositionally biased region" description="Low complexity" evidence="1">
    <location>
        <begin position="145"/>
        <end position="162"/>
    </location>
</feature>
<feature type="domain" description="Helix-hairpin-helix DNA-binding motif class 1" evidence="3">
    <location>
        <begin position="212"/>
        <end position="231"/>
    </location>
</feature>
<dbReference type="InterPro" id="IPR010994">
    <property type="entry name" value="RuvA_2-like"/>
</dbReference>
<feature type="region of interest" description="Disordered" evidence="1">
    <location>
        <begin position="135"/>
        <end position="169"/>
    </location>
</feature>
<dbReference type="EMBL" id="LJGU01000127">
    <property type="protein sequence ID" value="OEV02721.1"/>
    <property type="molecule type" value="Genomic_DNA"/>
</dbReference>
<accession>A0A1E7KFM0</accession>